<protein>
    <recommendedName>
        <fullName evidence="5">YcxB-like protein domain-containing protein</fullName>
    </recommendedName>
</protein>
<evidence type="ECO:0000313" key="3">
    <source>
        <dbReference type="EMBL" id="CUO92106.1"/>
    </source>
</evidence>
<evidence type="ECO:0000313" key="4">
    <source>
        <dbReference type="Proteomes" id="UP000095454"/>
    </source>
</evidence>
<feature type="compositionally biased region" description="Basic and acidic residues" evidence="1">
    <location>
        <begin position="208"/>
        <end position="229"/>
    </location>
</feature>
<evidence type="ECO:0000256" key="2">
    <source>
        <dbReference type="SAM" id="Phobius"/>
    </source>
</evidence>
<keyword evidence="2" id="KW-0472">Membrane</keyword>
<reference evidence="3 4" key="1">
    <citation type="submission" date="2015-09" db="EMBL/GenBank/DDBJ databases">
        <authorList>
            <consortium name="Pathogen Informatics"/>
        </authorList>
    </citation>
    <scope>NUCLEOTIDE SEQUENCE [LARGE SCALE GENOMIC DNA]</scope>
    <source>
        <strain evidence="3 4">2789STDY5834902</strain>
    </source>
</reference>
<dbReference type="AlphaFoldDB" id="A0A174J1H0"/>
<evidence type="ECO:0008006" key="5">
    <source>
        <dbReference type="Google" id="ProtNLM"/>
    </source>
</evidence>
<name>A0A174J1H0_9ACTN</name>
<dbReference type="RefSeq" id="WP_055250766.1">
    <property type="nucleotide sequence ID" value="NZ_CABIXX010000006.1"/>
</dbReference>
<evidence type="ECO:0000256" key="1">
    <source>
        <dbReference type="SAM" id="MobiDB-lite"/>
    </source>
</evidence>
<feature type="region of interest" description="Disordered" evidence="1">
    <location>
        <begin position="200"/>
        <end position="241"/>
    </location>
</feature>
<gene>
    <name evidence="3" type="ORF">ERS852514_00510</name>
</gene>
<feature type="transmembrane region" description="Helical" evidence="2">
    <location>
        <begin position="58"/>
        <end position="75"/>
    </location>
</feature>
<feature type="transmembrane region" description="Helical" evidence="2">
    <location>
        <begin position="81"/>
        <end position="98"/>
    </location>
</feature>
<proteinExistence type="predicted"/>
<organism evidence="3 4">
    <name type="scientific">Collinsella aerofaciens</name>
    <dbReference type="NCBI Taxonomy" id="74426"/>
    <lineage>
        <taxon>Bacteria</taxon>
        <taxon>Bacillati</taxon>
        <taxon>Actinomycetota</taxon>
        <taxon>Coriobacteriia</taxon>
        <taxon>Coriobacteriales</taxon>
        <taxon>Coriobacteriaceae</taxon>
        <taxon>Collinsella</taxon>
    </lineage>
</organism>
<accession>A0A174J1H0</accession>
<feature type="compositionally biased region" description="Basic residues" evidence="1">
    <location>
        <begin position="230"/>
        <end position="241"/>
    </location>
</feature>
<sequence length="241" mass="26851">MADAESNLVPSEAADQVEVALEKQAAADDGILYLNEYQYENDLVTDFARLVASPRRRGSLYVAAAIAALIGIGMLVAGGNWIKFGVVLIVFGAFLAWWSKNLHHTLARDFIDAVEADESMGGRYRRVAANEDGLMVWGKSGKSQFFPFEKLDHVLDGERIFVAMFADQGVTIPKDTFIRGDAEQFGPFLKARINKKLRIETKKKKMKAEKAAAEAKRGDKADKPQDNKGKQRKQKKSKKKR</sequence>
<dbReference type="EMBL" id="CZAQ01000006">
    <property type="protein sequence ID" value="CUO92106.1"/>
    <property type="molecule type" value="Genomic_DNA"/>
</dbReference>
<keyword evidence="2" id="KW-1133">Transmembrane helix</keyword>
<dbReference type="Proteomes" id="UP000095454">
    <property type="component" value="Unassembled WGS sequence"/>
</dbReference>
<keyword evidence="2" id="KW-0812">Transmembrane</keyword>